<dbReference type="InterPro" id="IPR041490">
    <property type="entry name" value="KstR2_TetR_C"/>
</dbReference>
<dbReference type="PANTHER" id="PTHR30055">
    <property type="entry name" value="HTH-TYPE TRANSCRIPTIONAL REGULATOR RUTR"/>
    <property type="match status" value="1"/>
</dbReference>
<evidence type="ECO:0000313" key="8">
    <source>
        <dbReference type="Proteomes" id="UP000325161"/>
    </source>
</evidence>
<evidence type="ECO:0000259" key="6">
    <source>
        <dbReference type="PROSITE" id="PS50977"/>
    </source>
</evidence>
<dbReference type="InterPro" id="IPR001647">
    <property type="entry name" value="HTH_TetR"/>
</dbReference>
<dbReference type="AlphaFoldDB" id="A0A5C0ASM6"/>
<keyword evidence="4" id="KW-0804">Transcription</keyword>
<accession>A0A5C0ASM6</accession>
<reference evidence="7 8" key="1">
    <citation type="submission" date="2019-08" db="EMBL/GenBank/DDBJ databases">
        <title>Amphibian skin-associated Pigmentiphaga: genome sequence and occurrence across geography and hosts.</title>
        <authorList>
            <person name="Bletz M.C."/>
            <person name="Bunk B."/>
            <person name="Sproeer C."/>
            <person name="Biwer P."/>
            <person name="Reiter S."/>
            <person name="Rabemananjara F.C.E."/>
            <person name="Schulz S."/>
            <person name="Overmann J."/>
            <person name="Vences M."/>
        </authorList>
    </citation>
    <scope>NUCLEOTIDE SEQUENCE [LARGE SCALE GENOMIC DNA]</scope>
    <source>
        <strain evidence="7 8">Mada1488</strain>
    </source>
</reference>
<protein>
    <submittedName>
        <fullName evidence="7">TetR/AcrR family transcriptional regulator</fullName>
    </submittedName>
</protein>
<dbReference type="InterPro" id="IPR023772">
    <property type="entry name" value="DNA-bd_HTH_TetR-type_CS"/>
</dbReference>
<dbReference type="PRINTS" id="PR00455">
    <property type="entry name" value="HTHTETR"/>
</dbReference>
<evidence type="ECO:0000256" key="5">
    <source>
        <dbReference type="PROSITE-ProRule" id="PRU00335"/>
    </source>
</evidence>
<feature type="DNA-binding region" description="H-T-H motif" evidence="5">
    <location>
        <begin position="50"/>
        <end position="69"/>
    </location>
</feature>
<dbReference type="InterPro" id="IPR050109">
    <property type="entry name" value="HTH-type_TetR-like_transc_reg"/>
</dbReference>
<dbReference type="SUPFAM" id="SSF48498">
    <property type="entry name" value="Tetracyclin repressor-like, C-terminal domain"/>
    <property type="match status" value="1"/>
</dbReference>
<keyword evidence="3 5" id="KW-0238">DNA-binding</keyword>
<dbReference type="Gene3D" id="1.10.10.60">
    <property type="entry name" value="Homeodomain-like"/>
    <property type="match status" value="1"/>
</dbReference>
<keyword evidence="2" id="KW-0805">Transcription regulation</keyword>
<organism evidence="7 8">
    <name type="scientific">Pigmentiphaga aceris</name>
    <dbReference type="NCBI Taxonomy" id="1940612"/>
    <lineage>
        <taxon>Bacteria</taxon>
        <taxon>Pseudomonadati</taxon>
        <taxon>Pseudomonadota</taxon>
        <taxon>Betaproteobacteria</taxon>
        <taxon>Burkholderiales</taxon>
        <taxon>Alcaligenaceae</taxon>
        <taxon>Pigmentiphaga</taxon>
    </lineage>
</organism>
<dbReference type="Pfam" id="PF17932">
    <property type="entry name" value="TetR_C_24"/>
    <property type="match status" value="1"/>
</dbReference>
<evidence type="ECO:0000256" key="3">
    <source>
        <dbReference type="ARBA" id="ARBA00023125"/>
    </source>
</evidence>
<sequence length="217" mass="24142">MFKATSSAALVSDAKTPVIDSAPERSAVAAREIFEHAMTLFERNGFHRTSMNEIAEACGVTKPTLYYYFRNKSHLLETLYEDITKDFFQQVAAMSASDAPAADRLYQLIERQVAYNIGNRRFLSIFWRERHQLDDAARTSLAQIERNFEAMVQNIVDAGLADGSFTTSDPKVATYAVLGVLSTVHRWADYVDRSPQQIADQIASLALHGLTGGKAAQ</sequence>
<evidence type="ECO:0000256" key="1">
    <source>
        <dbReference type="ARBA" id="ARBA00022491"/>
    </source>
</evidence>
<dbReference type="GO" id="GO:0003700">
    <property type="term" value="F:DNA-binding transcription factor activity"/>
    <property type="evidence" value="ECO:0007669"/>
    <property type="project" value="TreeGrafter"/>
</dbReference>
<dbReference type="PROSITE" id="PS50977">
    <property type="entry name" value="HTH_TETR_2"/>
    <property type="match status" value="1"/>
</dbReference>
<dbReference type="Pfam" id="PF00440">
    <property type="entry name" value="TetR_N"/>
    <property type="match status" value="1"/>
</dbReference>
<dbReference type="Gene3D" id="1.10.357.10">
    <property type="entry name" value="Tetracycline Repressor, domain 2"/>
    <property type="match status" value="1"/>
</dbReference>
<keyword evidence="8" id="KW-1185">Reference proteome</keyword>
<dbReference type="KEGG" id="pacr:FXN63_01435"/>
<feature type="domain" description="HTH tetR-type" evidence="6">
    <location>
        <begin position="27"/>
        <end position="87"/>
    </location>
</feature>
<dbReference type="InterPro" id="IPR036271">
    <property type="entry name" value="Tet_transcr_reg_TetR-rel_C_sf"/>
</dbReference>
<dbReference type="InterPro" id="IPR009057">
    <property type="entry name" value="Homeodomain-like_sf"/>
</dbReference>
<dbReference type="Proteomes" id="UP000325161">
    <property type="component" value="Chromosome"/>
</dbReference>
<dbReference type="GO" id="GO:0000976">
    <property type="term" value="F:transcription cis-regulatory region binding"/>
    <property type="evidence" value="ECO:0007669"/>
    <property type="project" value="TreeGrafter"/>
</dbReference>
<name>A0A5C0ASM6_9BURK</name>
<evidence type="ECO:0000256" key="4">
    <source>
        <dbReference type="ARBA" id="ARBA00023163"/>
    </source>
</evidence>
<dbReference type="PROSITE" id="PS01081">
    <property type="entry name" value="HTH_TETR_1"/>
    <property type="match status" value="1"/>
</dbReference>
<dbReference type="SUPFAM" id="SSF46689">
    <property type="entry name" value="Homeodomain-like"/>
    <property type="match status" value="1"/>
</dbReference>
<dbReference type="EMBL" id="CP043046">
    <property type="protein sequence ID" value="QEI04646.1"/>
    <property type="molecule type" value="Genomic_DNA"/>
</dbReference>
<gene>
    <name evidence="7" type="ORF">FXN63_01435</name>
</gene>
<evidence type="ECO:0000256" key="2">
    <source>
        <dbReference type="ARBA" id="ARBA00023015"/>
    </source>
</evidence>
<evidence type="ECO:0000313" key="7">
    <source>
        <dbReference type="EMBL" id="QEI04646.1"/>
    </source>
</evidence>
<proteinExistence type="predicted"/>
<dbReference type="OrthoDB" id="5523834at2"/>
<dbReference type="RefSeq" id="WP_148812150.1">
    <property type="nucleotide sequence ID" value="NZ_CP043046.1"/>
</dbReference>
<dbReference type="PANTHER" id="PTHR30055:SF234">
    <property type="entry name" value="HTH-TYPE TRANSCRIPTIONAL REGULATOR BETI"/>
    <property type="match status" value="1"/>
</dbReference>
<keyword evidence="1" id="KW-0678">Repressor</keyword>